<evidence type="ECO:0000313" key="3">
    <source>
        <dbReference type="EMBL" id="CAI9180945.1"/>
    </source>
</evidence>
<protein>
    <submittedName>
        <fullName evidence="3">Uncharacterized protein</fullName>
    </submittedName>
</protein>
<dbReference type="Pfam" id="PF15206">
    <property type="entry name" value="FAM209"/>
    <property type="match status" value="1"/>
</dbReference>
<dbReference type="PANTHER" id="PTHR35157:SF1">
    <property type="entry name" value="PROTEIN FAM209A"/>
    <property type="match status" value="1"/>
</dbReference>
<proteinExistence type="predicted"/>
<dbReference type="InterPro" id="IPR027943">
    <property type="entry name" value="FAM209"/>
</dbReference>
<evidence type="ECO:0000256" key="1">
    <source>
        <dbReference type="SAM" id="Phobius"/>
    </source>
</evidence>
<dbReference type="EMBL" id="OX460343">
    <property type="protein sequence ID" value="CAI9180944.1"/>
    <property type="molecule type" value="Genomic_DNA"/>
</dbReference>
<reference evidence="3 4" key="1">
    <citation type="submission" date="2023-04" db="EMBL/GenBank/DDBJ databases">
        <authorList>
            <consortium name="ELIXIR-Norway"/>
        </authorList>
    </citation>
    <scope>NUCLEOTIDE SEQUENCE [LARGE SCALE GENOMIC DNA]</scope>
</reference>
<sequence length="135" mass="15480">MRPVIWFIFWPTFVSFIFAYVFYAPREEAEELLGMVPSGRHFRIRQNQPEHAPGWFGSKSHWLLLFLMLLVILKFLGGSDKSNVCTPRGHRGCSFGSPGRKKIKTSPDKDYVRCLNRGREGTCEPCVQGAESEIQ</sequence>
<keyword evidence="1" id="KW-1133">Transmembrane helix</keyword>
<gene>
    <name evidence="2" type="ORF">MRATA1EN1_LOCUS29906</name>
    <name evidence="3" type="ORF">MRATA1EN1_LOCUS29907</name>
</gene>
<dbReference type="EMBL" id="OX460343">
    <property type="protein sequence ID" value="CAI9180945.1"/>
    <property type="molecule type" value="Genomic_DNA"/>
</dbReference>
<dbReference type="Proteomes" id="UP001176941">
    <property type="component" value="Chromosome X"/>
</dbReference>
<keyword evidence="4" id="KW-1185">Reference proteome</keyword>
<evidence type="ECO:0000313" key="2">
    <source>
        <dbReference type="EMBL" id="CAI9180944.1"/>
    </source>
</evidence>
<dbReference type="PANTHER" id="PTHR35157">
    <property type="entry name" value="PROTEIN FAM209A"/>
    <property type="match status" value="1"/>
</dbReference>
<feature type="transmembrane region" description="Helical" evidence="1">
    <location>
        <begin position="60"/>
        <end position="77"/>
    </location>
</feature>
<keyword evidence="1" id="KW-0472">Membrane</keyword>
<name>A0ABN9A3W6_RANTA</name>
<feature type="transmembrane region" description="Helical" evidence="1">
    <location>
        <begin position="7"/>
        <end position="25"/>
    </location>
</feature>
<accession>A0ABN9A3W6</accession>
<keyword evidence="1" id="KW-0812">Transmembrane</keyword>
<organism evidence="3 4">
    <name type="scientific">Rangifer tarandus platyrhynchus</name>
    <name type="common">Svalbard reindeer</name>
    <dbReference type="NCBI Taxonomy" id="3082113"/>
    <lineage>
        <taxon>Eukaryota</taxon>
        <taxon>Metazoa</taxon>
        <taxon>Chordata</taxon>
        <taxon>Craniata</taxon>
        <taxon>Vertebrata</taxon>
        <taxon>Euteleostomi</taxon>
        <taxon>Mammalia</taxon>
        <taxon>Eutheria</taxon>
        <taxon>Laurasiatheria</taxon>
        <taxon>Artiodactyla</taxon>
        <taxon>Ruminantia</taxon>
        <taxon>Pecora</taxon>
        <taxon>Cervidae</taxon>
        <taxon>Odocoileinae</taxon>
        <taxon>Rangifer</taxon>
    </lineage>
</organism>
<evidence type="ECO:0000313" key="4">
    <source>
        <dbReference type="Proteomes" id="UP001176941"/>
    </source>
</evidence>